<reference evidence="3" key="1">
    <citation type="journal article" date="2013" name="Genome Announc.">
        <title>Draft Genome Sequence of Streptomyces bottropensis ATCC 25435, a Bottromycin-Producing Actinomycete.</title>
        <authorList>
            <person name="Zhang H."/>
            <person name="Zhou W."/>
            <person name="Zhuang Y."/>
            <person name="Liang X."/>
            <person name="Liu T."/>
        </authorList>
    </citation>
    <scope>NUCLEOTIDE SEQUENCE [LARGE SCALE GENOMIC DNA]</scope>
    <source>
        <strain evidence="3">ATCC 25435</strain>
    </source>
</reference>
<dbReference type="AlphaFoldDB" id="M3EXT7"/>
<feature type="region of interest" description="Disordered" evidence="1">
    <location>
        <begin position="1"/>
        <end position="41"/>
    </location>
</feature>
<dbReference type="EMBL" id="KB405078">
    <property type="protein sequence ID" value="EMF54048.1"/>
    <property type="molecule type" value="Genomic_DNA"/>
</dbReference>
<organism evidence="2 3">
    <name type="scientific">Streptomyces bottropensis ATCC 25435</name>
    <dbReference type="NCBI Taxonomy" id="1054862"/>
    <lineage>
        <taxon>Bacteria</taxon>
        <taxon>Bacillati</taxon>
        <taxon>Actinomycetota</taxon>
        <taxon>Actinomycetes</taxon>
        <taxon>Kitasatosporales</taxon>
        <taxon>Streptomycetaceae</taxon>
        <taxon>Streptomyces</taxon>
    </lineage>
</organism>
<gene>
    <name evidence="2" type="ORF">SBD_3716</name>
</gene>
<sequence>MRAPPAPSGPAAFTAPGHPTRPPPSGCQTGPVTPPSNKDPR</sequence>
<name>M3EXT7_9ACTN</name>
<evidence type="ECO:0000313" key="2">
    <source>
        <dbReference type="EMBL" id="EMF54048.1"/>
    </source>
</evidence>
<proteinExistence type="predicted"/>
<evidence type="ECO:0000256" key="1">
    <source>
        <dbReference type="SAM" id="MobiDB-lite"/>
    </source>
</evidence>
<evidence type="ECO:0000313" key="3">
    <source>
        <dbReference type="Proteomes" id="UP000030760"/>
    </source>
</evidence>
<protein>
    <submittedName>
        <fullName evidence="2">Uncharacterized protein</fullName>
    </submittedName>
</protein>
<accession>M3EXT7</accession>
<dbReference type="Proteomes" id="UP000030760">
    <property type="component" value="Unassembled WGS sequence"/>
</dbReference>